<dbReference type="EMBL" id="JBHSBB010000001">
    <property type="protein sequence ID" value="MFC4029960.1"/>
    <property type="molecule type" value="Genomic_DNA"/>
</dbReference>
<dbReference type="InterPro" id="IPR036188">
    <property type="entry name" value="FAD/NAD-bd_sf"/>
</dbReference>
<dbReference type="Proteomes" id="UP001595765">
    <property type="component" value="Unassembled WGS sequence"/>
</dbReference>
<dbReference type="PANTHER" id="PTHR40254:SF1">
    <property type="entry name" value="BLR0577 PROTEIN"/>
    <property type="match status" value="1"/>
</dbReference>
<keyword evidence="4" id="KW-1185">Reference proteome</keyword>
<dbReference type="InterPro" id="IPR038732">
    <property type="entry name" value="HpyO/CreE_NAD-binding"/>
</dbReference>
<dbReference type="PANTHER" id="PTHR40254">
    <property type="entry name" value="BLR0577 PROTEIN"/>
    <property type="match status" value="1"/>
</dbReference>
<dbReference type="Gene3D" id="3.50.50.60">
    <property type="entry name" value="FAD/NAD(P)-binding domain"/>
    <property type="match status" value="1"/>
</dbReference>
<comment type="caution">
    <text evidence="3">The sequence shown here is derived from an EMBL/GenBank/DDBJ whole genome shotgun (WGS) entry which is preliminary data.</text>
</comment>
<gene>
    <name evidence="3" type="ORF">ACFO3J_00585</name>
</gene>
<organism evidence="3 4">
    <name type="scientific">Streptomyces polygonati</name>
    <dbReference type="NCBI Taxonomy" id="1617087"/>
    <lineage>
        <taxon>Bacteria</taxon>
        <taxon>Bacillati</taxon>
        <taxon>Actinomycetota</taxon>
        <taxon>Actinomycetes</taxon>
        <taxon>Kitasatosporales</taxon>
        <taxon>Streptomycetaceae</taxon>
        <taxon>Streptomyces</taxon>
    </lineage>
</organism>
<evidence type="ECO:0000313" key="4">
    <source>
        <dbReference type="Proteomes" id="UP001595765"/>
    </source>
</evidence>
<dbReference type="Pfam" id="PF13454">
    <property type="entry name" value="NAD_binding_9"/>
    <property type="match status" value="1"/>
</dbReference>
<proteinExistence type="predicted"/>
<dbReference type="InterPro" id="IPR052189">
    <property type="entry name" value="L-asp_N-monooxygenase_NS-form"/>
</dbReference>
<feature type="compositionally biased region" description="Low complexity" evidence="1">
    <location>
        <begin position="172"/>
        <end position="181"/>
    </location>
</feature>
<reference evidence="4" key="1">
    <citation type="journal article" date="2019" name="Int. J. Syst. Evol. Microbiol.">
        <title>The Global Catalogue of Microorganisms (GCM) 10K type strain sequencing project: providing services to taxonomists for standard genome sequencing and annotation.</title>
        <authorList>
            <consortium name="The Broad Institute Genomics Platform"/>
            <consortium name="The Broad Institute Genome Sequencing Center for Infectious Disease"/>
            <person name="Wu L."/>
            <person name="Ma J."/>
        </authorList>
    </citation>
    <scope>NUCLEOTIDE SEQUENCE [LARGE SCALE GENOMIC DNA]</scope>
    <source>
        <strain evidence="4">CGMCC 4.7237</strain>
    </source>
</reference>
<dbReference type="SUPFAM" id="SSF51905">
    <property type="entry name" value="FAD/NAD(P)-binding domain"/>
    <property type="match status" value="1"/>
</dbReference>
<feature type="region of interest" description="Disordered" evidence="1">
    <location>
        <begin position="162"/>
        <end position="183"/>
    </location>
</feature>
<evidence type="ECO:0000256" key="1">
    <source>
        <dbReference type="SAM" id="MobiDB-lite"/>
    </source>
</evidence>
<sequence length="643" mass="70156">MSRAGIHPRVLIVGAGLAGTATAIRLLRFARGPLEIVLLERRPDYRSAGVAYHRDGNPWDHVFNIQAGRMSVFREDVLDFVRWANLEADRRDWPAPWAELEFAEAGPAPRRIFQDYLVDRLAEASREACPGVVLVEADGEAVDMEVRPDGVEVTIRQAFAGVPAAGQEREPGPGTDPGTGTDPDRETTVLFAEHVVLATGLELREPPFAARVHAHPSFVRDPYSAAGIRKLMALPPEATVAIVGSVLSAYDSAGFLLRRGHTGRIHLISKTGTMFRTYPVGHEHGVLRLPCPKGLLEPYRDREEFLARVRTEWEAACGAVARDHPDVHPVVVAERVAKAWEPHLPEAIERIPTAELRRLLDEFGTAIAASRVGAVEYTMAIIERAMRPADGSVKLVVGQVKEVAPTGSGRLAVSVAAPEERLTIEADLVVSNFGRESDYSRVGQPLWRNLVRRGIAVPHERTGRGLEVDERGTLLGPGGEPAGPVSAVGVLREGDEIVRNGRTGAFSFNLAAIKNQSIAVAARVIEQLELLDGDMAQSVAEYHGHFSNTEEAARFGFEEAVVMEVRRLAARDRSERESLDSRLEACIRSMGGLPTPPTGASRPDRLIRTVVNRAAVERLTDVSVTPRQLRRQLGIANADHLGE</sequence>
<name>A0ABV8HD20_9ACTN</name>
<accession>A0ABV8HD20</accession>
<feature type="domain" description="FAD-dependent urate hydroxylase HpyO/Asp monooxygenase CreE-like FAD/NAD(P)-binding" evidence="2">
    <location>
        <begin position="12"/>
        <end position="157"/>
    </location>
</feature>
<protein>
    <submittedName>
        <fullName evidence="3">FAD/NAD(P)-binding protein</fullName>
    </submittedName>
</protein>
<dbReference type="RefSeq" id="WP_386424675.1">
    <property type="nucleotide sequence ID" value="NZ_JBHSBB010000001.1"/>
</dbReference>
<evidence type="ECO:0000259" key="2">
    <source>
        <dbReference type="Pfam" id="PF13454"/>
    </source>
</evidence>
<evidence type="ECO:0000313" key="3">
    <source>
        <dbReference type="EMBL" id="MFC4029960.1"/>
    </source>
</evidence>